<name>A0ABP0L7C9_9DINO</name>
<sequence length="384" mass="44855">MTKTFEVPHISSSGRHSWLFPSSCRTWTRHFVETRSLLFLGTTGSLFLSKRTPPRPIRTDPTSRSWLYTPIWVAEPLDLGRSTSHGHPLRFGFYFPVHSQIPSTLNVVQSVRKFYPTAPLYLLQDGGNVDFGPLCQEKEYNCIFERVKGENSRWNPHSWFARFRKATQALGTEYVIYLEPDVLIRKHHSIEPKHDAGGIYDDFNPHMGKETIHYLEMLGRERNPNFNVSWIHFGLSGGSYYKAEAVMDAFDPKYVKRIDFEAIEKKEGDKTMSSDFAMLVALYARGWHVYPWEEVSQHWLDPKKPNEPERKSEKSWAAFEHNHKEHYNDPVPAKDRQLIRTFAETFPDTTCHGCVWYHDADPKQVYPIPGHQPEIPKRYRYPKP</sequence>
<protein>
    <submittedName>
        <fullName evidence="1">Uncharacterized protein</fullName>
    </submittedName>
</protein>
<keyword evidence="2" id="KW-1185">Reference proteome</keyword>
<accession>A0ABP0L7C9</accession>
<dbReference type="Proteomes" id="UP001642484">
    <property type="component" value="Unassembled WGS sequence"/>
</dbReference>
<evidence type="ECO:0000313" key="1">
    <source>
        <dbReference type="EMBL" id="CAK9034716.1"/>
    </source>
</evidence>
<dbReference type="EMBL" id="CAXAMN010011225">
    <property type="protein sequence ID" value="CAK9034716.1"/>
    <property type="molecule type" value="Genomic_DNA"/>
</dbReference>
<organism evidence="1 2">
    <name type="scientific">Durusdinium trenchii</name>
    <dbReference type="NCBI Taxonomy" id="1381693"/>
    <lineage>
        <taxon>Eukaryota</taxon>
        <taxon>Sar</taxon>
        <taxon>Alveolata</taxon>
        <taxon>Dinophyceae</taxon>
        <taxon>Suessiales</taxon>
        <taxon>Symbiodiniaceae</taxon>
        <taxon>Durusdinium</taxon>
    </lineage>
</organism>
<gene>
    <name evidence="1" type="ORF">CCMP2556_LOCUS19612</name>
</gene>
<reference evidence="1 2" key="1">
    <citation type="submission" date="2024-02" db="EMBL/GenBank/DDBJ databases">
        <authorList>
            <person name="Chen Y."/>
            <person name="Shah S."/>
            <person name="Dougan E. K."/>
            <person name="Thang M."/>
            <person name="Chan C."/>
        </authorList>
    </citation>
    <scope>NUCLEOTIDE SEQUENCE [LARGE SCALE GENOMIC DNA]</scope>
</reference>
<comment type="caution">
    <text evidence="1">The sequence shown here is derived from an EMBL/GenBank/DDBJ whole genome shotgun (WGS) entry which is preliminary data.</text>
</comment>
<proteinExistence type="predicted"/>
<evidence type="ECO:0000313" key="2">
    <source>
        <dbReference type="Proteomes" id="UP001642484"/>
    </source>
</evidence>